<dbReference type="Proteomes" id="UP000053573">
    <property type="component" value="Unassembled WGS sequence"/>
</dbReference>
<comment type="caution">
    <text evidence="1">The sequence shown here is derived from an EMBL/GenBank/DDBJ whole genome shotgun (WGS) entry which is preliminary data.</text>
</comment>
<keyword evidence="2" id="KW-1185">Reference proteome</keyword>
<dbReference type="AlphaFoldDB" id="A0A0H1BM23"/>
<evidence type="ECO:0000313" key="2">
    <source>
        <dbReference type="Proteomes" id="UP000053573"/>
    </source>
</evidence>
<dbReference type="OrthoDB" id="10579311at2759"/>
<organism evidence="1 2">
    <name type="scientific">Blastomyces silverae</name>
    <dbReference type="NCBI Taxonomy" id="2060906"/>
    <lineage>
        <taxon>Eukaryota</taxon>
        <taxon>Fungi</taxon>
        <taxon>Dikarya</taxon>
        <taxon>Ascomycota</taxon>
        <taxon>Pezizomycotina</taxon>
        <taxon>Eurotiomycetes</taxon>
        <taxon>Eurotiomycetidae</taxon>
        <taxon>Onygenales</taxon>
        <taxon>Ajellomycetaceae</taxon>
        <taxon>Blastomyces</taxon>
    </lineage>
</organism>
<gene>
    <name evidence="1" type="ORF">EMPG_12397</name>
</gene>
<dbReference type="EMBL" id="LDEV01000798">
    <property type="protein sequence ID" value="KLJ12569.1"/>
    <property type="molecule type" value="Genomic_DNA"/>
</dbReference>
<sequence length="52" mass="5648">MWRLETGGLRISFAWSVPGCKCQNKIPKSRAGVGIPSVEKLLLPPPGIEESL</sequence>
<name>A0A0H1BM23_9EURO</name>
<proteinExistence type="predicted"/>
<reference evidence="2" key="1">
    <citation type="journal article" date="2015" name="PLoS Genet.">
        <title>The dynamic genome and transcriptome of the human fungal pathogen Blastomyces and close relative Emmonsia.</title>
        <authorList>
            <person name="Munoz J.F."/>
            <person name="Gauthier G.M."/>
            <person name="Desjardins C.A."/>
            <person name="Gallo J.E."/>
            <person name="Holder J."/>
            <person name="Sullivan T.D."/>
            <person name="Marty A.J."/>
            <person name="Carmen J.C."/>
            <person name="Chen Z."/>
            <person name="Ding L."/>
            <person name="Gujja S."/>
            <person name="Magrini V."/>
            <person name="Misas E."/>
            <person name="Mitreva M."/>
            <person name="Priest M."/>
            <person name="Saif S."/>
            <person name="Whiston E.A."/>
            <person name="Young S."/>
            <person name="Zeng Q."/>
            <person name="Goldman W.E."/>
            <person name="Mardis E.R."/>
            <person name="Taylor J.W."/>
            <person name="McEwen J.G."/>
            <person name="Clay O.K."/>
            <person name="Klein B.S."/>
            <person name="Cuomo C.A."/>
        </authorList>
    </citation>
    <scope>NUCLEOTIDE SEQUENCE [LARGE SCALE GENOMIC DNA]</scope>
    <source>
        <strain evidence="2">UAMH 139</strain>
    </source>
</reference>
<protein>
    <submittedName>
        <fullName evidence="1">Uncharacterized protein</fullName>
    </submittedName>
</protein>
<evidence type="ECO:0000313" key="1">
    <source>
        <dbReference type="EMBL" id="KLJ12569.1"/>
    </source>
</evidence>
<accession>A0A0H1BM23</accession>